<dbReference type="RefSeq" id="WP_131863930.1">
    <property type="nucleotide sequence ID" value="NZ_SMCR01000001.1"/>
</dbReference>
<proteinExistence type="inferred from homology"/>
<feature type="domain" description="CcmH/CycL/Ccl2/NrfF N-terminal" evidence="8">
    <location>
        <begin position="10"/>
        <end position="149"/>
    </location>
</feature>
<accession>A0A4R3Z4W9</accession>
<evidence type="ECO:0000313" key="10">
    <source>
        <dbReference type="Proteomes" id="UP000295719"/>
    </source>
</evidence>
<organism evidence="9 10">
    <name type="scientific">Biostraticola tofi</name>
    <dbReference type="NCBI Taxonomy" id="466109"/>
    <lineage>
        <taxon>Bacteria</taxon>
        <taxon>Pseudomonadati</taxon>
        <taxon>Pseudomonadota</taxon>
        <taxon>Gammaproteobacteria</taxon>
        <taxon>Enterobacterales</taxon>
        <taxon>Bruguierivoracaceae</taxon>
        <taxon>Biostraticola</taxon>
    </lineage>
</organism>
<keyword evidence="7" id="KW-1133">Transmembrane helix</keyword>
<dbReference type="PANTHER" id="PTHR47870">
    <property type="entry name" value="CYTOCHROME C-TYPE BIOGENESIS PROTEIN CCMH"/>
    <property type="match status" value="1"/>
</dbReference>
<evidence type="ECO:0000256" key="4">
    <source>
        <dbReference type="ARBA" id="ARBA00022729"/>
    </source>
</evidence>
<dbReference type="PANTHER" id="PTHR47870:SF1">
    <property type="entry name" value="CYTOCHROME C-TYPE BIOGENESIS PROTEIN CCMH"/>
    <property type="match status" value="1"/>
</dbReference>
<evidence type="ECO:0000313" key="9">
    <source>
        <dbReference type="EMBL" id="TCW00368.1"/>
    </source>
</evidence>
<dbReference type="AlphaFoldDB" id="A0A4R3Z4W9"/>
<dbReference type="GO" id="GO:0005886">
    <property type="term" value="C:plasma membrane"/>
    <property type="evidence" value="ECO:0007669"/>
    <property type="project" value="TreeGrafter"/>
</dbReference>
<keyword evidence="10" id="KW-1185">Reference proteome</keyword>
<evidence type="ECO:0000256" key="6">
    <source>
        <dbReference type="ARBA" id="ARBA00023004"/>
    </source>
</evidence>
<dbReference type="OrthoDB" id="9776053at2"/>
<dbReference type="Pfam" id="PF03918">
    <property type="entry name" value="CcmH"/>
    <property type="match status" value="1"/>
</dbReference>
<sequence length="157" mass="17590">MKTGIWRVLLLSAVLSGGAAASIDTYSFQSIDQEQQYRQLTEQLRCPKCQNNSIADSNAIIAGDMRAKVYQLMQQGKSRQEIIDYMVARYGNFVTYQPPLNPLTLILWAGPLIFILVGAYLVIARAVKRTGRNTASLSVPEQQRLNQLLAETEEKKP</sequence>
<keyword evidence="4 7" id="KW-0732">Signal</keyword>
<gene>
    <name evidence="9" type="ORF">EDC52_101717</name>
</gene>
<dbReference type="FunFam" id="1.10.8.640:FF:000001">
    <property type="entry name" value="Cytochrome c-type biogenesis protein"/>
    <property type="match status" value="1"/>
</dbReference>
<evidence type="ECO:0000259" key="8">
    <source>
        <dbReference type="Pfam" id="PF03918"/>
    </source>
</evidence>
<evidence type="ECO:0000256" key="5">
    <source>
        <dbReference type="ARBA" id="ARBA00022748"/>
    </source>
</evidence>
<comment type="function">
    <text evidence="7">Possible subunit of a heme lyase.</text>
</comment>
<feature type="transmembrane region" description="Helical" evidence="7">
    <location>
        <begin position="105"/>
        <end position="123"/>
    </location>
</feature>
<dbReference type="InterPro" id="IPR038297">
    <property type="entry name" value="CcmH/CycL/NrfF/Ccl2_sf"/>
</dbReference>
<dbReference type="CDD" id="cd16378">
    <property type="entry name" value="CcmH_N"/>
    <property type="match status" value="1"/>
</dbReference>
<keyword evidence="2 7" id="KW-0349">Heme</keyword>
<name>A0A4R3Z4W9_9GAMM</name>
<dbReference type="Proteomes" id="UP000295719">
    <property type="component" value="Unassembled WGS sequence"/>
</dbReference>
<dbReference type="EMBL" id="SMCR01000001">
    <property type="protein sequence ID" value="TCW00368.1"/>
    <property type="molecule type" value="Genomic_DNA"/>
</dbReference>
<evidence type="ECO:0000256" key="3">
    <source>
        <dbReference type="ARBA" id="ARBA00022723"/>
    </source>
</evidence>
<evidence type="ECO:0000256" key="2">
    <source>
        <dbReference type="ARBA" id="ARBA00022617"/>
    </source>
</evidence>
<dbReference type="Gene3D" id="1.10.8.640">
    <property type="entry name" value="Cytochrome C biogenesis protein"/>
    <property type="match status" value="1"/>
</dbReference>
<protein>
    <recommendedName>
        <fullName evidence="7">Cytochrome c-type biogenesis protein</fullName>
    </recommendedName>
</protein>
<feature type="signal peptide" evidence="7">
    <location>
        <begin position="1"/>
        <end position="21"/>
    </location>
</feature>
<keyword evidence="6 7" id="KW-0408">Iron</keyword>
<comment type="caution">
    <text evidence="9">The sequence shown here is derived from an EMBL/GenBank/DDBJ whole genome shotgun (WGS) entry which is preliminary data.</text>
</comment>
<keyword evidence="5" id="KW-0201">Cytochrome c-type biogenesis</keyword>
<reference evidence="9 10" key="1">
    <citation type="submission" date="2019-03" db="EMBL/GenBank/DDBJ databases">
        <title>Genomic Encyclopedia of Type Strains, Phase IV (KMG-IV): sequencing the most valuable type-strain genomes for metagenomic binning, comparative biology and taxonomic classification.</title>
        <authorList>
            <person name="Goeker M."/>
        </authorList>
    </citation>
    <scope>NUCLEOTIDE SEQUENCE [LARGE SCALE GENOMIC DNA]</scope>
    <source>
        <strain evidence="9 10">DSM 19580</strain>
    </source>
</reference>
<comment type="similarity">
    <text evidence="1 7">Belongs to the CcmH/CycL/Ccl2/NrfF family.</text>
</comment>
<dbReference type="GO" id="GO:0046872">
    <property type="term" value="F:metal ion binding"/>
    <property type="evidence" value="ECO:0007669"/>
    <property type="project" value="UniProtKB-KW"/>
</dbReference>
<keyword evidence="3 7" id="KW-0479">Metal-binding</keyword>
<evidence type="ECO:0000256" key="7">
    <source>
        <dbReference type="RuleBase" id="RU364112"/>
    </source>
</evidence>
<dbReference type="GO" id="GO:0017004">
    <property type="term" value="P:cytochrome complex assembly"/>
    <property type="evidence" value="ECO:0007669"/>
    <property type="project" value="UniProtKB-KW"/>
</dbReference>
<keyword evidence="7" id="KW-0472">Membrane</keyword>
<evidence type="ECO:0000256" key="1">
    <source>
        <dbReference type="ARBA" id="ARBA00010342"/>
    </source>
</evidence>
<feature type="chain" id="PRO_5020929563" description="Cytochrome c-type biogenesis protein" evidence="7">
    <location>
        <begin position="22"/>
        <end position="157"/>
    </location>
</feature>
<dbReference type="InterPro" id="IPR051263">
    <property type="entry name" value="C-type_cytochrome_biogenesis"/>
</dbReference>
<keyword evidence="7" id="KW-0812">Transmembrane</keyword>
<dbReference type="InterPro" id="IPR005616">
    <property type="entry name" value="CcmH/CycL/Ccl2/NrfF_N"/>
</dbReference>